<dbReference type="PROSITE" id="PS51257">
    <property type="entry name" value="PROKAR_LIPOPROTEIN"/>
    <property type="match status" value="1"/>
</dbReference>
<evidence type="ECO:0000259" key="3">
    <source>
        <dbReference type="Pfam" id="PF14257"/>
    </source>
</evidence>
<accession>A0A364XX25</accession>
<organism evidence="4 5">
    <name type="scientific">Pseudochryseolinea flava</name>
    <dbReference type="NCBI Taxonomy" id="2059302"/>
    <lineage>
        <taxon>Bacteria</taxon>
        <taxon>Pseudomonadati</taxon>
        <taxon>Bacteroidota</taxon>
        <taxon>Cytophagia</taxon>
        <taxon>Cytophagales</taxon>
        <taxon>Fulvivirgaceae</taxon>
        <taxon>Pseudochryseolinea</taxon>
    </lineage>
</organism>
<reference evidence="4 5" key="1">
    <citation type="submission" date="2018-06" db="EMBL/GenBank/DDBJ databases">
        <title>Chryseolinea flavus sp. nov., a member of the phylum Bacteroidetes isolated from soil.</title>
        <authorList>
            <person name="Li Y."/>
            <person name="Wang J."/>
        </authorList>
    </citation>
    <scope>NUCLEOTIDE SEQUENCE [LARGE SCALE GENOMIC DNA]</scope>
    <source>
        <strain evidence="4 5">SDU1-6</strain>
    </source>
</reference>
<keyword evidence="2" id="KW-0732">Signal</keyword>
<evidence type="ECO:0000256" key="2">
    <source>
        <dbReference type="SAM" id="SignalP"/>
    </source>
</evidence>
<feature type="chain" id="PRO_5016909992" description="DUF4349 domain-containing protein" evidence="2">
    <location>
        <begin position="23"/>
        <end position="278"/>
    </location>
</feature>
<feature type="transmembrane region" description="Helical" evidence="1">
    <location>
        <begin position="243"/>
        <end position="264"/>
    </location>
</feature>
<sequence length="278" mass="31738">MNAKLFACFVACIMLVSCGQSMKSEATADVMELEQKTESQQVSINAPIPDIYSNGKKVIKKAHYRFEVNNVKTTTEAIESAARKFGAYIETSQLVLENPILENKITIRVPNESFADLLKEIDQQSVFVNFRNITTDDISKDFVDLESRLKTKREVEQRYMEILRSKAGSIEELLEAEEKIGDLHEEIEATISRLNYLKDQVTYSTLQLEYYQTITQEIAKIENTFWSDSAEALGAGWNGITKVLIALLYLWPLFIVGPIVYFLIRRVTKKTKQQVKSV</sequence>
<gene>
    <name evidence="4" type="ORF">DQQ10_22310</name>
</gene>
<comment type="caution">
    <text evidence="4">The sequence shown here is derived from an EMBL/GenBank/DDBJ whole genome shotgun (WGS) entry which is preliminary data.</text>
</comment>
<evidence type="ECO:0000256" key="1">
    <source>
        <dbReference type="SAM" id="Phobius"/>
    </source>
</evidence>
<name>A0A364XX25_9BACT</name>
<evidence type="ECO:0000313" key="5">
    <source>
        <dbReference type="Proteomes" id="UP000251889"/>
    </source>
</evidence>
<keyword evidence="1" id="KW-0472">Membrane</keyword>
<dbReference type="EMBL" id="QMFY01000015">
    <property type="protein sequence ID" value="RAV98753.1"/>
    <property type="molecule type" value="Genomic_DNA"/>
</dbReference>
<dbReference type="OrthoDB" id="5381491at2"/>
<proteinExistence type="predicted"/>
<feature type="domain" description="DUF4349" evidence="3">
    <location>
        <begin position="57"/>
        <end position="265"/>
    </location>
</feature>
<protein>
    <recommendedName>
        <fullName evidence="3">DUF4349 domain-containing protein</fullName>
    </recommendedName>
</protein>
<keyword evidence="1" id="KW-1133">Transmembrane helix</keyword>
<dbReference type="RefSeq" id="WP_112749150.1">
    <property type="nucleotide sequence ID" value="NZ_QMFY01000015.1"/>
</dbReference>
<feature type="signal peptide" evidence="2">
    <location>
        <begin position="1"/>
        <end position="22"/>
    </location>
</feature>
<keyword evidence="5" id="KW-1185">Reference proteome</keyword>
<dbReference type="Pfam" id="PF14257">
    <property type="entry name" value="DUF4349"/>
    <property type="match status" value="1"/>
</dbReference>
<keyword evidence="1" id="KW-0812">Transmembrane</keyword>
<evidence type="ECO:0000313" key="4">
    <source>
        <dbReference type="EMBL" id="RAV98753.1"/>
    </source>
</evidence>
<dbReference type="InterPro" id="IPR025645">
    <property type="entry name" value="DUF4349"/>
</dbReference>
<dbReference type="Proteomes" id="UP000251889">
    <property type="component" value="Unassembled WGS sequence"/>
</dbReference>
<dbReference type="AlphaFoldDB" id="A0A364XX25"/>